<name>A0ABP5SH19_9PSEU</name>
<dbReference type="Proteomes" id="UP001501218">
    <property type="component" value="Unassembled WGS sequence"/>
</dbReference>
<reference evidence="2" key="1">
    <citation type="journal article" date="2019" name="Int. J. Syst. Evol. Microbiol.">
        <title>The Global Catalogue of Microorganisms (GCM) 10K type strain sequencing project: providing services to taxonomists for standard genome sequencing and annotation.</title>
        <authorList>
            <consortium name="The Broad Institute Genomics Platform"/>
            <consortium name="The Broad Institute Genome Sequencing Center for Infectious Disease"/>
            <person name="Wu L."/>
            <person name="Ma J."/>
        </authorList>
    </citation>
    <scope>NUCLEOTIDE SEQUENCE [LARGE SCALE GENOMIC DNA]</scope>
    <source>
        <strain evidence="2">JCM 16221</strain>
    </source>
</reference>
<protein>
    <submittedName>
        <fullName evidence="1">Uncharacterized protein</fullName>
    </submittedName>
</protein>
<organism evidence="1 2">
    <name type="scientific">Saccharopolyspora halophila</name>
    <dbReference type="NCBI Taxonomy" id="405551"/>
    <lineage>
        <taxon>Bacteria</taxon>
        <taxon>Bacillati</taxon>
        <taxon>Actinomycetota</taxon>
        <taxon>Actinomycetes</taxon>
        <taxon>Pseudonocardiales</taxon>
        <taxon>Pseudonocardiaceae</taxon>
        <taxon>Saccharopolyspora</taxon>
    </lineage>
</organism>
<evidence type="ECO:0000313" key="1">
    <source>
        <dbReference type="EMBL" id="GAA2330996.1"/>
    </source>
</evidence>
<accession>A0ABP5SH19</accession>
<gene>
    <name evidence="1" type="ORF">GCM10009854_02440</name>
</gene>
<keyword evidence="2" id="KW-1185">Reference proteome</keyword>
<proteinExistence type="predicted"/>
<comment type="caution">
    <text evidence="1">The sequence shown here is derived from an EMBL/GenBank/DDBJ whole genome shotgun (WGS) entry which is preliminary data.</text>
</comment>
<dbReference type="EMBL" id="BAAARA010000001">
    <property type="protein sequence ID" value="GAA2330996.1"/>
    <property type="molecule type" value="Genomic_DNA"/>
</dbReference>
<sequence length="105" mass="11126">MNSPKTLENATPNSREFGGRISREFGNEGWGWFVGVGRAVTWGASSSGLADRRGPVGALGGDGVPTDGSRASSGLAWAATYGTEWGRCEAPRSFGDICRMPIYLR</sequence>
<evidence type="ECO:0000313" key="2">
    <source>
        <dbReference type="Proteomes" id="UP001501218"/>
    </source>
</evidence>